<evidence type="ECO:0000313" key="2">
    <source>
        <dbReference type="Proteomes" id="UP001153332"/>
    </source>
</evidence>
<proteinExistence type="predicted"/>
<sequence length="657" mass="68903">MLTTNFAPPATPSPSASPRPLSKVRTSFVAIEKDGRIGLRREPSRDSVSVSSRRLSDETDSTAPQPISERSDVFSDNMASTVASFKTNLSHEAIPESPSQDIPAKVSSKKELKSPPLVPNANPDKRIDEEESRTKMLSSDTTASSAARLGGPILNGGAGDALNGTSSTATKAKAPTATKATSKTVAPVSTAKTTARGPKSPMASKAPNSKEPSKPASSSTNPKKAISTKTTASKPAPIELPPSGTGFVKPKPKSPTRPVKLPSSLTTHTASSAQKHGNSNAAPTGRQSLSRASGNLHNLSVNPTTHRSPSRNSVSTIGTTTTKTLKHKPSSANVGRSRPSLGPPPKPVAKDHVPAKRESQVDESFLARMMRPTESSAKKTSEKAPATPPRKRSAPIKKPDTKEAEKNVKKAVAKAPSSSTQPKTAKSSAKSVIAKEATPAAAQAETTDAVIEEAKPSTDVAETPLVEDNRENAEPAVEDVAQEKVVEDNIETTETSTDAAVTTDALPAEKPEIVEVQATPDPVASAEVDVAELVEPVPAVSEDPLKVEDIEDTVQEVLEVQVVNQEPQPTEPAAEVPRPGNTNAEESVAVLAEEPKVDIEKTIDEPPMQEEVEADGKETVSEEVKAESPVTPTRSPDETAQDLLEEAIIKDATAAAL</sequence>
<name>A0ACC2JBV3_9PEZI</name>
<dbReference type="EMBL" id="JAPUUL010002701">
    <property type="protein sequence ID" value="KAJ8124885.1"/>
    <property type="molecule type" value="Genomic_DNA"/>
</dbReference>
<protein>
    <submittedName>
        <fullName evidence="1">Uncharacterized protein</fullName>
    </submittedName>
</protein>
<comment type="caution">
    <text evidence="1">The sequence shown here is derived from an EMBL/GenBank/DDBJ whole genome shotgun (WGS) entry which is preliminary data.</text>
</comment>
<accession>A0ACC2JBV3</accession>
<dbReference type="Proteomes" id="UP001153332">
    <property type="component" value="Unassembled WGS sequence"/>
</dbReference>
<organism evidence="1 2">
    <name type="scientific">Lasiodiplodia mahajangana</name>
    <dbReference type="NCBI Taxonomy" id="1108764"/>
    <lineage>
        <taxon>Eukaryota</taxon>
        <taxon>Fungi</taxon>
        <taxon>Dikarya</taxon>
        <taxon>Ascomycota</taxon>
        <taxon>Pezizomycotina</taxon>
        <taxon>Dothideomycetes</taxon>
        <taxon>Dothideomycetes incertae sedis</taxon>
        <taxon>Botryosphaeriales</taxon>
        <taxon>Botryosphaeriaceae</taxon>
        <taxon>Lasiodiplodia</taxon>
    </lineage>
</organism>
<reference evidence="1" key="1">
    <citation type="submission" date="2022-12" db="EMBL/GenBank/DDBJ databases">
        <title>Genome Sequence of Lasiodiplodia mahajangana.</title>
        <authorList>
            <person name="Buettner E."/>
        </authorList>
    </citation>
    <scope>NUCLEOTIDE SEQUENCE</scope>
    <source>
        <strain evidence="1">VT137</strain>
    </source>
</reference>
<evidence type="ECO:0000313" key="1">
    <source>
        <dbReference type="EMBL" id="KAJ8124885.1"/>
    </source>
</evidence>
<keyword evidence="2" id="KW-1185">Reference proteome</keyword>
<gene>
    <name evidence="1" type="ORF">O1611_g8755</name>
</gene>